<proteinExistence type="inferred from homology"/>
<dbReference type="SUPFAM" id="SSF55159">
    <property type="entry name" value="eIF1-like"/>
    <property type="match status" value="1"/>
</dbReference>
<organism evidence="7 8">
    <name type="scientific">Candidatus Iainarchaeum sp</name>
    <dbReference type="NCBI Taxonomy" id="3101447"/>
    <lineage>
        <taxon>Archaea</taxon>
        <taxon>Candidatus Iainarchaeota</taxon>
        <taxon>Candidatus Iainarchaeia</taxon>
        <taxon>Candidatus Iainarchaeales</taxon>
        <taxon>Candidatus Iainarchaeaceae</taxon>
        <taxon>Candidatus Iainarchaeum</taxon>
    </lineage>
</organism>
<dbReference type="Gene3D" id="3.30.780.10">
    <property type="entry name" value="SUI1-like domain"/>
    <property type="match status" value="1"/>
</dbReference>
<evidence type="ECO:0000313" key="8">
    <source>
        <dbReference type="Proteomes" id="UP000278031"/>
    </source>
</evidence>
<dbReference type="AlphaFoldDB" id="A0A497JGZ7"/>
<dbReference type="InterPro" id="IPR005872">
    <property type="entry name" value="SUI1_arc_bac"/>
</dbReference>
<reference evidence="7 8" key="1">
    <citation type="submission" date="2018-06" db="EMBL/GenBank/DDBJ databases">
        <title>Extensive metabolic versatility and redundancy in microbially diverse, dynamic hydrothermal sediments.</title>
        <authorList>
            <person name="Dombrowski N."/>
            <person name="Teske A."/>
            <person name="Baker B.J."/>
        </authorList>
    </citation>
    <scope>NUCLEOTIDE SEQUENCE [LARGE SCALE GENOMIC DNA]</scope>
    <source>
        <strain evidence="7">B51_G17</strain>
    </source>
</reference>
<dbReference type="EMBL" id="QMWP01000127">
    <property type="protein sequence ID" value="RLG69569.1"/>
    <property type="molecule type" value="Genomic_DNA"/>
</dbReference>
<dbReference type="GO" id="GO:0002188">
    <property type="term" value="P:translation reinitiation"/>
    <property type="evidence" value="ECO:0007669"/>
    <property type="project" value="UniProtKB-UniRule"/>
</dbReference>
<feature type="domain" description="SUI1" evidence="6">
    <location>
        <begin position="26"/>
        <end position="91"/>
    </location>
</feature>
<comment type="caution">
    <text evidence="7">The sequence shown here is derived from an EMBL/GenBank/DDBJ whole genome shotgun (WGS) entry which is preliminary data.</text>
</comment>
<dbReference type="Pfam" id="PF01253">
    <property type="entry name" value="SUI1"/>
    <property type="match status" value="1"/>
</dbReference>
<evidence type="ECO:0000256" key="4">
    <source>
        <dbReference type="HAMAP-Rule" id="MF_00604"/>
    </source>
</evidence>
<gene>
    <name evidence="7" type="ORF">DRO04_03180</name>
</gene>
<dbReference type="CDD" id="cd11567">
    <property type="entry name" value="YciH_like"/>
    <property type="match status" value="1"/>
</dbReference>
<evidence type="ECO:0000256" key="5">
    <source>
        <dbReference type="PIRNR" id="PIRNR037511"/>
    </source>
</evidence>
<dbReference type="GO" id="GO:0003729">
    <property type="term" value="F:mRNA binding"/>
    <property type="evidence" value="ECO:0007669"/>
    <property type="project" value="TreeGrafter"/>
</dbReference>
<evidence type="ECO:0000313" key="7">
    <source>
        <dbReference type="EMBL" id="RLG69569.1"/>
    </source>
</evidence>
<sequence length="99" mass="11150">MEICPVCGLPKNICVCKEIAKETQKIKIRLVKRRFGKFMTVISGIEDKNAAKELCKELKKKLACGGTVKNNEIELQGSHVEKAKKLLLKFGYKEELIDA</sequence>
<dbReference type="GO" id="GO:0006417">
    <property type="term" value="P:regulation of translation"/>
    <property type="evidence" value="ECO:0007669"/>
    <property type="project" value="UniProtKB-UniRule"/>
</dbReference>
<dbReference type="GO" id="GO:0003743">
    <property type="term" value="F:translation initiation factor activity"/>
    <property type="evidence" value="ECO:0007669"/>
    <property type="project" value="UniProtKB-UniRule"/>
</dbReference>
<evidence type="ECO:0000256" key="1">
    <source>
        <dbReference type="ARBA" id="ARBA00005422"/>
    </source>
</evidence>
<dbReference type="InterPro" id="IPR036877">
    <property type="entry name" value="SUI1_dom_sf"/>
</dbReference>
<dbReference type="NCBIfam" id="NF002096">
    <property type="entry name" value="PRK00939.1"/>
    <property type="match status" value="1"/>
</dbReference>
<dbReference type="PROSITE" id="PS50296">
    <property type="entry name" value="SUI1"/>
    <property type="match status" value="1"/>
</dbReference>
<name>A0A497JGZ7_9ARCH</name>
<dbReference type="Proteomes" id="UP000278031">
    <property type="component" value="Unassembled WGS sequence"/>
</dbReference>
<dbReference type="InterPro" id="IPR050318">
    <property type="entry name" value="DENR/SUI1_TIF"/>
</dbReference>
<dbReference type="GO" id="GO:0001731">
    <property type="term" value="P:formation of translation preinitiation complex"/>
    <property type="evidence" value="ECO:0007669"/>
    <property type="project" value="UniProtKB-UniRule"/>
</dbReference>
<dbReference type="InterPro" id="IPR022851">
    <property type="entry name" value="SUI1_arc"/>
</dbReference>
<evidence type="ECO:0000259" key="6">
    <source>
        <dbReference type="PROSITE" id="PS50296"/>
    </source>
</evidence>
<keyword evidence="2 4" id="KW-0810">Translation regulation</keyword>
<dbReference type="PANTHER" id="PTHR12789">
    <property type="entry name" value="DENSITY-REGULATED PROTEIN HOMOLOG"/>
    <property type="match status" value="1"/>
</dbReference>
<accession>A0A497JGZ7</accession>
<dbReference type="InterPro" id="IPR001950">
    <property type="entry name" value="SUI1"/>
</dbReference>
<dbReference type="HAMAP" id="MF_00604">
    <property type="entry name" value="SUI1"/>
    <property type="match status" value="1"/>
</dbReference>
<evidence type="ECO:0000256" key="3">
    <source>
        <dbReference type="ARBA" id="ARBA00022917"/>
    </source>
</evidence>
<dbReference type="PANTHER" id="PTHR12789:SF0">
    <property type="entry name" value="DENSITY-REGULATED PROTEIN"/>
    <property type="match status" value="1"/>
</dbReference>
<keyword evidence="3 4" id="KW-0648">Protein biosynthesis</keyword>
<comment type="similarity">
    <text evidence="1 4 5">Belongs to the SUI1 family.</text>
</comment>
<evidence type="ECO:0000256" key="2">
    <source>
        <dbReference type="ARBA" id="ARBA00022845"/>
    </source>
</evidence>
<protein>
    <recommendedName>
        <fullName evidence="4 5">Protein translation factor SUI1 homolog</fullName>
    </recommendedName>
</protein>
<dbReference type="PIRSF" id="PIRSF037511">
    <property type="entry name" value="Transl_init_SUI1_pro"/>
    <property type="match status" value="1"/>
</dbReference>